<name>A0A1Y1YDA8_9FUNG</name>
<evidence type="ECO:0008006" key="3">
    <source>
        <dbReference type="Google" id="ProtNLM"/>
    </source>
</evidence>
<dbReference type="InterPro" id="IPR029063">
    <property type="entry name" value="SAM-dependent_MTases_sf"/>
</dbReference>
<evidence type="ECO:0000313" key="1">
    <source>
        <dbReference type="EMBL" id="ORX95913.1"/>
    </source>
</evidence>
<gene>
    <name evidence="1" type="ORF">K493DRAFT_351227</name>
</gene>
<sequence length="224" mass="24949">MLAKLELLPDLAAPGVLYDRGFKFFLDSVDNSLSQKYWINENIPELLPSNQSQISVLSVGCGDGSTELDLLTSLSKKGRKVIYHGIEPNAIHRSRFLQNLESKFCSKASDKGDGIAGFQTSNLEMLLFNCAFEEFQPLQEFQQYDLIMCGHSLYYARSLSASLHRLLFELLSSDGHLVIVHATSNGLPQGATSPARCSADVPNRMDPETPVFLTMLRKKKHAYC</sequence>
<protein>
    <recommendedName>
        <fullName evidence="3">Methyltransferase domain-containing protein</fullName>
    </recommendedName>
</protein>
<dbReference type="AlphaFoldDB" id="A0A1Y1YDA8"/>
<proteinExistence type="predicted"/>
<dbReference type="SUPFAM" id="SSF53335">
    <property type="entry name" value="S-adenosyl-L-methionine-dependent methyltransferases"/>
    <property type="match status" value="1"/>
</dbReference>
<dbReference type="EMBL" id="MCFE01000165">
    <property type="protein sequence ID" value="ORX95913.1"/>
    <property type="molecule type" value="Genomic_DNA"/>
</dbReference>
<accession>A0A1Y1YDA8</accession>
<evidence type="ECO:0000313" key="2">
    <source>
        <dbReference type="Proteomes" id="UP000193498"/>
    </source>
</evidence>
<dbReference type="Proteomes" id="UP000193498">
    <property type="component" value="Unassembled WGS sequence"/>
</dbReference>
<keyword evidence="2" id="KW-1185">Reference proteome</keyword>
<dbReference type="CDD" id="cd02440">
    <property type="entry name" value="AdoMet_MTases"/>
    <property type="match status" value="1"/>
</dbReference>
<dbReference type="OrthoDB" id="5984880at2759"/>
<dbReference type="Gene3D" id="3.40.50.150">
    <property type="entry name" value="Vaccinia Virus protein VP39"/>
    <property type="match status" value="1"/>
</dbReference>
<dbReference type="InParanoid" id="A0A1Y1YDA8"/>
<organism evidence="1 2">
    <name type="scientific">Basidiobolus meristosporus CBS 931.73</name>
    <dbReference type="NCBI Taxonomy" id="1314790"/>
    <lineage>
        <taxon>Eukaryota</taxon>
        <taxon>Fungi</taxon>
        <taxon>Fungi incertae sedis</taxon>
        <taxon>Zoopagomycota</taxon>
        <taxon>Entomophthoromycotina</taxon>
        <taxon>Basidiobolomycetes</taxon>
        <taxon>Basidiobolales</taxon>
        <taxon>Basidiobolaceae</taxon>
        <taxon>Basidiobolus</taxon>
    </lineage>
</organism>
<comment type="caution">
    <text evidence="1">The sequence shown here is derived from an EMBL/GenBank/DDBJ whole genome shotgun (WGS) entry which is preliminary data.</text>
</comment>
<reference evidence="1 2" key="1">
    <citation type="submission" date="2016-07" db="EMBL/GenBank/DDBJ databases">
        <title>Pervasive Adenine N6-methylation of Active Genes in Fungi.</title>
        <authorList>
            <consortium name="DOE Joint Genome Institute"/>
            <person name="Mondo S.J."/>
            <person name="Dannebaum R.O."/>
            <person name="Kuo R.C."/>
            <person name="Labutti K."/>
            <person name="Haridas S."/>
            <person name="Kuo A."/>
            <person name="Salamov A."/>
            <person name="Ahrendt S.R."/>
            <person name="Lipzen A."/>
            <person name="Sullivan W."/>
            <person name="Andreopoulos W.B."/>
            <person name="Clum A."/>
            <person name="Lindquist E."/>
            <person name="Daum C."/>
            <person name="Ramamoorthy G.K."/>
            <person name="Gryganskyi A."/>
            <person name="Culley D."/>
            <person name="Magnuson J.K."/>
            <person name="James T.Y."/>
            <person name="O'Malley M.A."/>
            <person name="Stajich J.E."/>
            <person name="Spatafora J.W."/>
            <person name="Visel A."/>
            <person name="Grigoriev I.V."/>
        </authorList>
    </citation>
    <scope>NUCLEOTIDE SEQUENCE [LARGE SCALE GENOMIC DNA]</scope>
    <source>
        <strain evidence="1 2">CBS 931.73</strain>
    </source>
</reference>
<dbReference type="Pfam" id="PF13489">
    <property type="entry name" value="Methyltransf_23"/>
    <property type="match status" value="1"/>
</dbReference>